<evidence type="ECO:0000256" key="6">
    <source>
        <dbReference type="ARBA" id="ARBA00023136"/>
    </source>
</evidence>
<evidence type="ECO:0000256" key="4">
    <source>
        <dbReference type="ARBA" id="ARBA00022692"/>
    </source>
</evidence>
<dbReference type="PANTHER" id="PTHR22926">
    <property type="entry name" value="PHOSPHO-N-ACETYLMURAMOYL-PENTAPEPTIDE-TRANSFERASE"/>
    <property type="match status" value="1"/>
</dbReference>
<keyword evidence="3 9" id="KW-0808">Transferase</keyword>
<keyword evidence="11" id="KW-1185">Reference proteome</keyword>
<dbReference type="RefSeq" id="WP_232522847.1">
    <property type="nucleotide sequence ID" value="NZ_AP019736.1"/>
</dbReference>
<dbReference type="EMBL" id="AP019736">
    <property type="protein sequence ID" value="BBL06707.1"/>
    <property type="molecule type" value="Genomic_DNA"/>
</dbReference>
<dbReference type="AlphaFoldDB" id="A0A4Y1X023"/>
<name>A0A4Y1X023_9BACT</name>
<reference evidence="11" key="1">
    <citation type="submission" date="2019-06" db="EMBL/GenBank/DDBJ databases">
        <title>Alistipes onderdonkii subsp. vulgaris subsp. nov., Alistipes dispar sp. nov. and Alistipes communis sp. nov., isolated from human faeces, and creation of Alistipes onderdonkii subsp. onderdonkii subsp. nov.</title>
        <authorList>
            <person name="Sakamoto M."/>
            <person name="Ikeyama N."/>
            <person name="Ogata Y."/>
            <person name="Suda W."/>
            <person name="Iino T."/>
            <person name="Hattori M."/>
            <person name="Ohkuma M."/>
        </authorList>
    </citation>
    <scope>NUCLEOTIDE SEQUENCE [LARGE SCALE GENOMIC DNA]</scope>
    <source>
        <strain evidence="11">5CPEGH6</strain>
    </source>
</reference>
<evidence type="ECO:0000256" key="2">
    <source>
        <dbReference type="ARBA" id="ARBA00022475"/>
    </source>
</evidence>
<evidence type="ECO:0000256" key="5">
    <source>
        <dbReference type="ARBA" id="ARBA00022989"/>
    </source>
</evidence>
<feature type="transmembrane region" description="Helical" evidence="8">
    <location>
        <begin position="336"/>
        <end position="359"/>
    </location>
</feature>
<dbReference type="EMBL" id="AP019736">
    <property type="protein sequence ID" value="BBL05869.1"/>
    <property type="molecule type" value="Genomic_DNA"/>
</dbReference>
<keyword evidence="6 8" id="KW-0472">Membrane</keyword>
<dbReference type="GO" id="GO:0016780">
    <property type="term" value="F:phosphotransferase activity, for other substituted phosphate groups"/>
    <property type="evidence" value="ECO:0007669"/>
    <property type="project" value="InterPro"/>
</dbReference>
<dbReference type="GO" id="GO:0046872">
    <property type="term" value="F:metal ion binding"/>
    <property type="evidence" value="ECO:0007669"/>
    <property type="project" value="UniProtKB-KW"/>
</dbReference>
<dbReference type="PROSITE" id="PS01348">
    <property type="entry name" value="MRAY_2"/>
    <property type="match status" value="1"/>
</dbReference>
<accession>A0A4Y1X023</accession>
<dbReference type="GO" id="GO:0009103">
    <property type="term" value="P:lipopolysaccharide biosynthetic process"/>
    <property type="evidence" value="ECO:0007669"/>
    <property type="project" value="TreeGrafter"/>
</dbReference>
<feature type="binding site" evidence="7">
    <location>
        <position position="159"/>
    </location>
    <ligand>
        <name>Mg(2+)</name>
        <dbReference type="ChEBI" id="CHEBI:18420"/>
    </ligand>
</feature>
<keyword evidence="4 8" id="KW-0812">Transmembrane</keyword>
<evidence type="ECO:0000313" key="11">
    <source>
        <dbReference type="Proteomes" id="UP000319374"/>
    </source>
</evidence>
<dbReference type="InterPro" id="IPR018480">
    <property type="entry name" value="PNAcMuramoyl-5peptid_Trfase_CS"/>
</dbReference>
<proteinExistence type="predicted"/>
<feature type="transmembrane region" description="Helical" evidence="8">
    <location>
        <begin position="52"/>
        <end position="74"/>
    </location>
</feature>
<dbReference type="GO" id="GO:0044038">
    <property type="term" value="P:cell wall macromolecule biosynthetic process"/>
    <property type="evidence" value="ECO:0007669"/>
    <property type="project" value="TreeGrafter"/>
</dbReference>
<dbReference type="KEGG" id="ada:A5CPEGH6_05070"/>
<comment type="subcellular location">
    <subcellularLocation>
        <location evidence="1">Cell membrane</location>
        <topology evidence="1">Multi-pass membrane protein</topology>
    </subcellularLocation>
</comment>
<dbReference type="CDD" id="cd06853">
    <property type="entry name" value="GT_WecA_like"/>
    <property type="match status" value="1"/>
</dbReference>
<feature type="transmembrane region" description="Helical" evidence="8">
    <location>
        <begin position="108"/>
        <end position="126"/>
    </location>
</feature>
<keyword evidence="7" id="KW-0479">Metal-binding</keyword>
<reference evidence="9" key="2">
    <citation type="journal article" date="2020" name="Int. J. Syst. Evol. Microbiol.">
        <title>Alistipes communis sp. nov., Alistipes dispar sp. nov. and Alistipes onderdonkii subsp. vulgaris subsp. nov., isolated from human faeces, and creation of Alistipes onderdonkii subsp. onderdonkii subsp. nov.</title>
        <authorList>
            <person name="Sakamoto M."/>
            <person name="Ikeyama N."/>
            <person name="Ogata Y."/>
            <person name="Suda W."/>
            <person name="Iino T."/>
            <person name="Hattori M."/>
            <person name="Ohkuma M."/>
        </authorList>
    </citation>
    <scope>NUCLEOTIDE SEQUENCE</scope>
    <source>
        <strain evidence="9">5CPEGH6</strain>
    </source>
</reference>
<dbReference type="Proteomes" id="UP000319374">
    <property type="component" value="Chromosome"/>
</dbReference>
<evidence type="ECO:0000313" key="9">
    <source>
        <dbReference type="EMBL" id="BBL05869.1"/>
    </source>
</evidence>
<feature type="transmembrane region" description="Helical" evidence="8">
    <location>
        <begin position="295"/>
        <end position="324"/>
    </location>
</feature>
<evidence type="ECO:0000256" key="3">
    <source>
        <dbReference type="ARBA" id="ARBA00022679"/>
    </source>
</evidence>
<sequence>MDTLYLVIGEILLPFSLGLLCVWYVHPWMVRIAELKDIVDEPSSRKLQRRPVPILGGVCVFLGAVVGLGSTSVFGDGSELFVVVMAMTVMLYTGTMDDILGLTPRVRFMIEIATVVLLIVIGHYRIDDFHGLWGLGVIPVWISVPLTVFASVGIINAINLIDGVDGLSSGYCILACVLFGALFYLSGDSSMTILASVCAGSLVPFFLHNVYGQRSKMFIGDGGTLVLGVVISVFVIRTLRHDTLCGELGLPNLGLVPFTLSVLAVPVFDTLRVMSARIVRGVSPFQPDKTHLHHLFIGLGFSHAGTTVVILTLNFLVVLCWWLLYRGGASIDLQLYVVLGLCVLITTGLYYTVSGLSPASRLRRRLHRLGHWTHVERTGLVLWLQRRMDRVQERE</sequence>
<organism evidence="9 11">
    <name type="scientific">Alistipes dispar</name>
    <dbReference type="NCBI Taxonomy" id="2585119"/>
    <lineage>
        <taxon>Bacteria</taxon>
        <taxon>Pseudomonadati</taxon>
        <taxon>Bacteroidota</taxon>
        <taxon>Bacteroidia</taxon>
        <taxon>Bacteroidales</taxon>
        <taxon>Rikenellaceae</taxon>
        <taxon>Alistipes</taxon>
    </lineage>
</organism>
<dbReference type="GO" id="GO:0071555">
    <property type="term" value="P:cell wall organization"/>
    <property type="evidence" value="ECO:0007669"/>
    <property type="project" value="TreeGrafter"/>
</dbReference>
<feature type="transmembrane region" description="Helical" evidence="8">
    <location>
        <begin position="167"/>
        <end position="185"/>
    </location>
</feature>
<protein>
    <submittedName>
        <fullName evidence="9">Undecaprenyl-phosphate alpha-N-acetylglucosaminyl 1-phosphate transferase</fullName>
    </submittedName>
</protein>
<dbReference type="KEGG" id="ada:A5CPEGH6_13450"/>
<keyword evidence="2" id="KW-1003">Cell membrane</keyword>
<feature type="transmembrane region" description="Helical" evidence="8">
    <location>
        <begin position="6"/>
        <end position="26"/>
    </location>
</feature>
<gene>
    <name evidence="9" type="ORF">A5CPEGH6_05070</name>
    <name evidence="10" type="ORF">A5CPEGH6_13450</name>
</gene>
<feature type="transmembrane region" description="Helical" evidence="8">
    <location>
        <begin position="256"/>
        <end position="274"/>
    </location>
</feature>
<feature type="transmembrane region" description="Helical" evidence="8">
    <location>
        <begin position="218"/>
        <end position="236"/>
    </location>
</feature>
<evidence type="ECO:0000313" key="10">
    <source>
        <dbReference type="EMBL" id="BBL06707.1"/>
    </source>
</evidence>
<keyword evidence="7" id="KW-0460">Magnesium</keyword>
<evidence type="ECO:0000256" key="8">
    <source>
        <dbReference type="SAM" id="Phobius"/>
    </source>
</evidence>
<feature type="transmembrane region" description="Helical" evidence="8">
    <location>
        <begin position="132"/>
        <end position="155"/>
    </location>
</feature>
<keyword evidence="5 8" id="KW-1133">Transmembrane helix</keyword>
<comment type="cofactor">
    <cofactor evidence="7">
        <name>Mg(2+)</name>
        <dbReference type="ChEBI" id="CHEBI:18420"/>
    </cofactor>
</comment>
<evidence type="ECO:0000256" key="1">
    <source>
        <dbReference type="ARBA" id="ARBA00004651"/>
    </source>
</evidence>
<dbReference type="InterPro" id="IPR000715">
    <property type="entry name" value="Glycosyl_transferase_4"/>
</dbReference>
<feature type="binding site" evidence="7">
    <location>
        <position position="221"/>
    </location>
    <ligand>
        <name>Mg(2+)</name>
        <dbReference type="ChEBI" id="CHEBI:18420"/>
    </ligand>
</feature>
<dbReference type="GeneID" id="98673322"/>
<feature type="transmembrane region" description="Helical" evidence="8">
    <location>
        <begin position="191"/>
        <end position="211"/>
    </location>
</feature>
<dbReference type="Pfam" id="PF00953">
    <property type="entry name" value="Glycos_transf_4"/>
    <property type="match status" value="1"/>
</dbReference>
<dbReference type="PANTHER" id="PTHR22926:SF3">
    <property type="entry name" value="UNDECAPRENYL-PHOSPHATE ALPHA-N-ACETYLGLUCOSAMINYL 1-PHOSPHATE TRANSFERASE"/>
    <property type="match status" value="1"/>
</dbReference>
<dbReference type="GO" id="GO:0005886">
    <property type="term" value="C:plasma membrane"/>
    <property type="evidence" value="ECO:0007669"/>
    <property type="project" value="UniProtKB-SubCell"/>
</dbReference>
<feature type="transmembrane region" description="Helical" evidence="8">
    <location>
        <begin position="80"/>
        <end position="96"/>
    </location>
</feature>
<evidence type="ECO:0000256" key="7">
    <source>
        <dbReference type="PIRSR" id="PIRSR600715-1"/>
    </source>
</evidence>